<dbReference type="PROSITE" id="PS51257">
    <property type="entry name" value="PROKAR_LIPOPROTEIN"/>
    <property type="match status" value="1"/>
</dbReference>
<evidence type="ECO:0000313" key="3">
    <source>
        <dbReference type="EMBL" id="RRD49695.1"/>
    </source>
</evidence>
<feature type="compositionally biased region" description="Polar residues" evidence="1">
    <location>
        <begin position="30"/>
        <end position="42"/>
    </location>
</feature>
<dbReference type="EMBL" id="RQYT01000013">
    <property type="protein sequence ID" value="RRD49695.1"/>
    <property type="molecule type" value="Genomic_DNA"/>
</dbReference>
<accession>A0A3P1WTS9</accession>
<evidence type="ECO:0000313" key="4">
    <source>
        <dbReference type="Proteomes" id="UP000280935"/>
    </source>
</evidence>
<organism evidence="3 4">
    <name type="scientific">Arachnia propionica</name>
    <dbReference type="NCBI Taxonomy" id="1750"/>
    <lineage>
        <taxon>Bacteria</taxon>
        <taxon>Bacillati</taxon>
        <taxon>Actinomycetota</taxon>
        <taxon>Actinomycetes</taxon>
        <taxon>Propionibacteriales</taxon>
        <taxon>Propionibacteriaceae</taxon>
        <taxon>Arachnia</taxon>
    </lineage>
</organism>
<name>A0A3P1WTS9_9ACTN</name>
<dbReference type="AlphaFoldDB" id="A0A3P1WTS9"/>
<feature type="region of interest" description="Disordered" evidence="1">
    <location>
        <begin position="20"/>
        <end position="49"/>
    </location>
</feature>
<feature type="chain" id="PRO_5018227894" evidence="2">
    <location>
        <begin position="21"/>
        <end position="139"/>
    </location>
</feature>
<keyword evidence="2" id="KW-0732">Signal</keyword>
<gene>
    <name evidence="3" type="ORF">EII35_07360</name>
</gene>
<reference evidence="3 4" key="1">
    <citation type="submission" date="2018-11" db="EMBL/GenBank/DDBJ databases">
        <title>Genomes From Bacteria Associated with the Canine Oral Cavity: a Test Case for Automated Genome-Based Taxonomic Assignment.</title>
        <authorList>
            <person name="Coil D.A."/>
            <person name="Jospin G."/>
            <person name="Darling A.E."/>
            <person name="Wallis C."/>
            <person name="Davis I.J."/>
            <person name="Harris S."/>
            <person name="Eisen J.A."/>
            <person name="Holcombe L.J."/>
            <person name="O'Flynn C."/>
        </authorList>
    </citation>
    <scope>NUCLEOTIDE SEQUENCE [LARGE SCALE GENOMIC DNA]</scope>
    <source>
        <strain evidence="3 4">OH2822_COT-296</strain>
    </source>
</reference>
<protein>
    <submittedName>
        <fullName evidence="3">Uncharacterized protein</fullName>
    </submittedName>
</protein>
<dbReference type="OrthoDB" id="3732426at2"/>
<evidence type="ECO:0000256" key="1">
    <source>
        <dbReference type="SAM" id="MobiDB-lite"/>
    </source>
</evidence>
<feature type="signal peptide" evidence="2">
    <location>
        <begin position="1"/>
        <end position="20"/>
    </location>
</feature>
<dbReference type="RefSeq" id="WP_125227820.1">
    <property type="nucleotide sequence ID" value="NZ_RQYT01000013.1"/>
</dbReference>
<sequence>MVRRLGAALLVAALAGCASASQPPGPGPTASHSASEQATPPTSGAGLRDLGFQHGPEDLWLPKDLEIVERVDVANNVTLVIASPIGAEVAAWLREELPRAGFRITADAADSLLFQRGEWQGAFTVTGDHCALSLRTDRE</sequence>
<dbReference type="Proteomes" id="UP000280935">
    <property type="component" value="Unassembled WGS sequence"/>
</dbReference>
<evidence type="ECO:0000256" key="2">
    <source>
        <dbReference type="SAM" id="SignalP"/>
    </source>
</evidence>
<proteinExistence type="predicted"/>
<comment type="caution">
    <text evidence="3">The sequence shown here is derived from an EMBL/GenBank/DDBJ whole genome shotgun (WGS) entry which is preliminary data.</text>
</comment>